<dbReference type="OrthoDB" id="10251809at2759"/>
<dbReference type="SUPFAM" id="SSF50965">
    <property type="entry name" value="Galactose oxidase, central domain"/>
    <property type="match status" value="1"/>
</dbReference>
<accession>A0A316V152</accession>
<reference evidence="3 4" key="1">
    <citation type="journal article" date="2018" name="Mol. Biol. Evol.">
        <title>Broad Genomic Sampling Reveals a Smut Pathogenic Ancestry of the Fungal Clade Ustilaginomycotina.</title>
        <authorList>
            <person name="Kijpornyongpan T."/>
            <person name="Mondo S.J."/>
            <person name="Barry K."/>
            <person name="Sandor L."/>
            <person name="Lee J."/>
            <person name="Lipzen A."/>
            <person name="Pangilinan J."/>
            <person name="LaButti K."/>
            <person name="Hainaut M."/>
            <person name="Henrissat B."/>
            <person name="Grigoriev I.V."/>
            <person name="Spatafora J.W."/>
            <person name="Aime M.C."/>
        </authorList>
    </citation>
    <scope>NUCLEOTIDE SEQUENCE [LARGE SCALE GENOMIC DNA]</scope>
    <source>
        <strain evidence="3 4">MCA 5214</strain>
    </source>
</reference>
<evidence type="ECO:0000256" key="1">
    <source>
        <dbReference type="ARBA" id="ARBA00022441"/>
    </source>
</evidence>
<name>A0A316V152_9BASI</name>
<evidence type="ECO:0000256" key="2">
    <source>
        <dbReference type="ARBA" id="ARBA00022737"/>
    </source>
</evidence>
<dbReference type="RefSeq" id="XP_025364515.1">
    <property type="nucleotide sequence ID" value="XM_025504150.1"/>
</dbReference>
<dbReference type="AlphaFoldDB" id="A0A316V152"/>
<feature type="non-terminal residue" evidence="3">
    <location>
        <position position="1"/>
    </location>
</feature>
<evidence type="ECO:0000313" key="4">
    <source>
        <dbReference type="Proteomes" id="UP000245884"/>
    </source>
</evidence>
<sequence>ASVAPAPPPSMYWSKAPVHGSVPKRCFRAHTATLDGETMWLFGGCDSKGCFGTVWCFDVETMCWSRPKVNGDVPASRRAHSATMVDQRLYVFAGGDGPLYFSDLYVFDTVALRWSKPEVFGRSPTARRAHSANHWNGYIVFFGGGNGVGALNDVWLLDVRDPSRLEWREMECTGKMPIGRGYHTGNVVDDKLIVIGGSDGHMSFNDIHVLRLDTSTWYQIKTDEVHNRLGHTSTQIGSYLFVFGGHDSRSYSNEILTLNLVNLQWEARRVCGKRPAGRGYHQAWLKDSRLFVHGGFDGREVFDDLFFLDLAACSYLPQITQFSV</sequence>
<dbReference type="Gene3D" id="2.120.10.80">
    <property type="entry name" value="Kelch-type beta propeller"/>
    <property type="match status" value="2"/>
</dbReference>
<dbReference type="InterPro" id="IPR015915">
    <property type="entry name" value="Kelch-typ_b-propeller"/>
</dbReference>
<keyword evidence="2" id="KW-0677">Repeat</keyword>
<dbReference type="SUPFAM" id="SSF117281">
    <property type="entry name" value="Kelch motif"/>
    <property type="match status" value="1"/>
</dbReference>
<protein>
    <submittedName>
        <fullName evidence="3">Galactose oxidase</fullName>
    </submittedName>
</protein>
<dbReference type="Pfam" id="PF01344">
    <property type="entry name" value="Kelch_1"/>
    <property type="match status" value="1"/>
</dbReference>
<proteinExistence type="predicted"/>
<keyword evidence="1" id="KW-0880">Kelch repeat</keyword>
<organism evidence="3 4">
    <name type="scientific">Jaminaea rosea</name>
    <dbReference type="NCBI Taxonomy" id="1569628"/>
    <lineage>
        <taxon>Eukaryota</taxon>
        <taxon>Fungi</taxon>
        <taxon>Dikarya</taxon>
        <taxon>Basidiomycota</taxon>
        <taxon>Ustilaginomycotina</taxon>
        <taxon>Exobasidiomycetes</taxon>
        <taxon>Microstromatales</taxon>
        <taxon>Microstromatales incertae sedis</taxon>
        <taxon>Jaminaea</taxon>
    </lineage>
</organism>
<gene>
    <name evidence="3" type="ORF">BDZ90DRAFT_212875</name>
</gene>
<dbReference type="GeneID" id="37025973"/>
<dbReference type="EMBL" id="KZ819662">
    <property type="protein sequence ID" value="PWN29903.1"/>
    <property type="molecule type" value="Genomic_DNA"/>
</dbReference>
<keyword evidence="4" id="KW-1185">Reference proteome</keyword>
<dbReference type="STRING" id="1569628.A0A316V152"/>
<dbReference type="PANTHER" id="PTHR46093">
    <property type="entry name" value="ACYL-COA-BINDING DOMAIN-CONTAINING PROTEIN 5"/>
    <property type="match status" value="1"/>
</dbReference>
<feature type="non-terminal residue" evidence="3">
    <location>
        <position position="324"/>
    </location>
</feature>
<dbReference type="Pfam" id="PF24681">
    <property type="entry name" value="Kelch_KLHDC2_KLHL20_DRC7"/>
    <property type="match status" value="1"/>
</dbReference>
<dbReference type="Proteomes" id="UP000245884">
    <property type="component" value="Unassembled WGS sequence"/>
</dbReference>
<evidence type="ECO:0000313" key="3">
    <source>
        <dbReference type="EMBL" id="PWN29903.1"/>
    </source>
</evidence>
<dbReference type="InterPro" id="IPR011043">
    <property type="entry name" value="Gal_Oxase/kelch_b-propeller"/>
</dbReference>
<dbReference type="PANTHER" id="PTHR46093:SF3">
    <property type="entry name" value="ACYL-COA-BINDING DOMAIN-CONTAINING PROTEIN 4"/>
    <property type="match status" value="1"/>
</dbReference>
<dbReference type="InterPro" id="IPR006652">
    <property type="entry name" value="Kelch_1"/>
</dbReference>